<dbReference type="InterPro" id="IPR057720">
    <property type="entry name" value="RRM_YTH1"/>
</dbReference>
<dbReference type="CDD" id="cd21134">
    <property type="entry name" value="YTH"/>
    <property type="match status" value="1"/>
</dbReference>
<dbReference type="PANTHER" id="PTHR12357:SF3">
    <property type="entry name" value="YTH DOMAIN-CONTAINING PROTEIN 1"/>
    <property type="match status" value="1"/>
</dbReference>
<dbReference type="CDD" id="cd00590">
    <property type="entry name" value="RRM_SF"/>
    <property type="match status" value="1"/>
</dbReference>
<evidence type="ECO:0000259" key="2">
    <source>
        <dbReference type="PROSITE" id="PS50882"/>
    </source>
</evidence>
<dbReference type="PANTHER" id="PTHR12357">
    <property type="entry name" value="YTH YT521-B HOMOLOGY DOMAIN-CONTAINING"/>
    <property type="match status" value="1"/>
</dbReference>
<dbReference type="GO" id="GO:0000381">
    <property type="term" value="P:regulation of alternative mRNA splicing, via spliceosome"/>
    <property type="evidence" value="ECO:0007669"/>
    <property type="project" value="TreeGrafter"/>
</dbReference>
<dbReference type="Proteomes" id="UP001175000">
    <property type="component" value="Unassembled WGS sequence"/>
</dbReference>
<comment type="caution">
    <text evidence="3">The sequence shown here is derived from an EMBL/GenBank/DDBJ whole genome shotgun (WGS) entry which is preliminary data.</text>
</comment>
<dbReference type="Gene3D" id="3.10.590.10">
    <property type="entry name" value="ph1033 like domains"/>
    <property type="match status" value="1"/>
</dbReference>
<dbReference type="AlphaFoldDB" id="A0AA39XG29"/>
<reference evidence="3" key="1">
    <citation type="submission" date="2023-06" db="EMBL/GenBank/DDBJ databases">
        <title>Genome-scale phylogeny and comparative genomics of the fungal order Sordariales.</title>
        <authorList>
            <consortium name="Lawrence Berkeley National Laboratory"/>
            <person name="Hensen N."/>
            <person name="Bonometti L."/>
            <person name="Westerberg I."/>
            <person name="Brannstrom I.O."/>
            <person name="Guillou S."/>
            <person name="Cros-Aarteil S."/>
            <person name="Calhoun S."/>
            <person name="Haridas S."/>
            <person name="Kuo A."/>
            <person name="Mondo S."/>
            <person name="Pangilinan J."/>
            <person name="Riley R."/>
            <person name="Labutti K."/>
            <person name="Andreopoulos B."/>
            <person name="Lipzen A."/>
            <person name="Chen C."/>
            <person name="Yanf M."/>
            <person name="Daum C."/>
            <person name="Ng V."/>
            <person name="Clum A."/>
            <person name="Steindorff A."/>
            <person name="Ohm R."/>
            <person name="Martin F."/>
            <person name="Silar P."/>
            <person name="Natvig D."/>
            <person name="Lalanne C."/>
            <person name="Gautier V."/>
            <person name="Ament-Velasquez S.L."/>
            <person name="Kruys A."/>
            <person name="Hutchinson M.I."/>
            <person name="Powell A.J."/>
            <person name="Barry K."/>
            <person name="Miller A.N."/>
            <person name="Grigoriev I.V."/>
            <person name="Debuchy R."/>
            <person name="Gladieux P."/>
            <person name="Thoren M.H."/>
            <person name="Johannesson H."/>
        </authorList>
    </citation>
    <scope>NUCLEOTIDE SEQUENCE</scope>
    <source>
        <strain evidence="3">CBS 606.72</strain>
    </source>
</reference>
<dbReference type="GO" id="GO:0000398">
    <property type="term" value="P:mRNA splicing, via spliceosome"/>
    <property type="evidence" value="ECO:0007669"/>
    <property type="project" value="TreeGrafter"/>
</dbReference>
<dbReference type="SUPFAM" id="SSF54928">
    <property type="entry name" value="RNA-binding domain, RBD"/>
    <property type="match status" value="1"/>
</dbReference>
<dbReference type="Gene3D" id="3.30.70.330">
    <property type="match status" value="1"/>
</dbReference>
<organism evidence="3 4">
    <name type="scientific">Immersiella caudata</name>
    <dbReference type="NCBI Taxonomy" id="314043"/>
    <lineage>
        <taxon>Eukaryota</taxon>
        <taxon>Fungi</taxon>
        <taxon>Dikarya</taxon>
        <taxon>Ascomycota</taxon>
        <taxon>Pezizomycotina</taxon>
        <taxon>Sordariomycetes</taxon>
        <taxon>Sordariomycetidae</taxon>
        <taxon>Sordariales</taxon>
        <taxon>Lasiosphaeriaceae</taxon>
        <taxon>Immersiella</taxon>
    </lineage>
</organism>
<evidence type="ECO:0000313" key="4">
    <source>
        <dbReference type="Proteomes" id="UP001175000"/>
    </source>
</evidence>
<keyword evidence="4" id="KW-1185">Reference proteome</keyword>
<dbReference type="InterPro" id="IPR035979">
    <property type="entry name" value="RBD_domain_sf"/>
</dbReference>
<dbReference type="InterPro" id="IPR045168">
    <property type="entry name" value="YTH_prot"/>
</dbReference>
<gene>
    <name evidence="3" type="ORF">B0T14DRAFT_63927</name>
</gene>
<sequence length="654" mass="69602">MGDTPQQPGAPVEYAQQDTGAGAFQASSSAARPGEVMIEGQPPFPPAYLHHQLGSPQHAFSSQLNMTQQQGMARGQPFDMSAMATALPQTQAPAGYRPGPYSQGQQARYNAIAMSAPVSPYGTQAAIAPAPGQQYYLAQQHGHMGHFYPTPMAPQQGPTNLSPRADLAYYQNALMVNQQPHAAAQYYYPHAAHYSGQGPAQPMMAPYAAPSPQQQIDLRQVHPSSSQAGSQTASVTLPAEPGRSEGECRPSVVRGPPRKPRQSGHAIWIGNLPPQTDLMSLVHHVCKEAEGLESLFLISKSNCAFANFRDEPASIAAQRKLHDSKFQTVRLVSRLRKSTVEGPAGVTAPTGPAASTAQPDPPGDTATATVGDAGTEEEEPKIASAAVASGQGESASASAPAVDGNHPLKDRFYILKSLTIEDIELSARTGIWATQAHNEETLNKAFKSADNVYLIFSANKSGEYFGYARMVSPIIDDPDAAIEFAPKVQPATDVDLPRAIPTEATEFAPKGRIIDDSARGTIFWEAERDDHDEDGSGGGSVSGGDTGSVKSGQEGAGGGGEPKAWGKPFRLEWLSTARLPFYRTRGLRNPWNSNREVKIARDGTELEPSVGRRLIGLFNRAQSPALGIHVIPGLVPAVVSGVPYAPPQHAYPQH</sequence>
<dbReference type="Pfam" id="PF04146">
    <property type="entry name" value="YTH"/>
    <property type="match status" value="1"/>
</dbReference>
<dbReference type="Pfam" id="PF25701">
    <property type="entry name" value="RRM_YTH1"/>
    <property type="match status" value="1"/>
</dbReference>
<feature type="domain" description="YTH" evidence="2">
    <location>
        <begin position="410"/>
        <end position="618"/>
    </location>
</feature>
<proteinExistence type="predicted"/>
<protein>
    <submittedName>
        <fullName evidence="3">YT521-B-like domain-containing protein</fullName>
    </submittedName>
</protein>
<accession>A0AA39XG29</accession>
<feature type="compositionally biased region" description="Polar residues" evidence="1">
    <location>
        <begin position="222"/>
        <end position="235"/>
    </location>
</feature>
<dbReference type="GO" id="GO:0003729">
    <property type="term" value="F:mRNA binding"/>
    <property type="evidence" value="ECO:0007669"/>
    <property type="project" value="TreeGrafter"/>
</dbReference>
<feature type="region of interest" description="Disordered" evidence="1">
    <location>
        <begin position="219"/>
        <end position="265"/>
    </location>
</feature>
<name>A0AA39XG29_9PEZI</name>
<feature type="compositionally biased region" description="Low complexity" evidence="1">
    <location>
        <begin position="383"/>
        <end position="401"/>
    </location>
</feature>
<evidence type="ECO:0000256" key="1">
    <source>
        <dbReference type="SAM" id="MobiDB-lite"/>
    </source>
</evidence>
<feature type="compositionally biased region" description="Low complexity" evidence="1">
    <location>
        <begin position="342"/>
        <end position="373"/>
    </location>
</feature>
<dbReference type="InterPro" id="IPR007275">
    <property type="entry name" value="YTH_domain"/>
</dbReference>
<feature type="region of interest" description="Disordered" evidence="1">
    <location>
        <begin position="1"/>
        <end position="48"/>
    </location>
</feature>
<dbReference type="GO" id="GO:0005654">
    <property type="term" value="C:nucleoplasm"/>
    <property type="evidence" value="ECO:0007669"/>
    <property type="project" value="TreeGrafter"/>
</dbReference>
<feature type="region of interest" description="Disordered" evidence="1">
    <location>
        <begin position="338"/>
        <end position="402"/>
    </location>
</feature>
<dbReference type="EMBL" id="JAULSU010000001">
    <property type="protein sequence ID" value="KAK0633344.1"/>
    <property type="molecule type" value="Genomic_DNA"/>
</dbReference>
<dbReference type="PROSITE" id="PS50882">
    <property type="entry name" value="YTH"/>
    <property type="match status" value="1"/>
</dbReference>
<evidence type="ECO:0000313" key="3">
    <source>
        <dbReference type="EMBL" id="KAK0633344.1"/>
    </source>
</evidence>
<dbReference type="InterPro" id="IPR012677">
    <property type="entry name" value="Nucleotide-bd_a/b_plait_sf"/>
</dbReference>
<feature type="region of interest" description="Disordered" evidence="1">
    <location>
        <begin position="526"/>
        <end position="564"/>
    </location>
</feature>
<feature type="compositionally biased region" description="Gly residues" evidence="1">
    <location>
        <begin position="536"/>
        <end position="546"/>
    </location>
</feature>
<dbReference type="GO" id="GO:1990247">
    <property type="term" value="F:N6-methyladenosine-containing RNA reader activity"/>
    <property type="evidence" value="ECO:0007669"/>
    <property type="project" value="TreeGrafter"/>
</dbReference>